<keyword evidence="6" id="KW-0539">Nucleus</keyword>
<proteinExistence type="inferred from homology"/>
<comment type="similarity">
    <text evidence="2">Belongs to the exportin family.</text>
</comment>
<dbReference type="SMART" id="SM00913">
    <property type="entry name" value="IBN_N"/>
    <property type="match status" value="1"/>
</dbReference>
<dbReference type="Pfam" id="PF18777">
    <property type="entry name" value="CRM1_repeat"/>
    <property type="match status" value="1"/>
</dbReference>
<evidence type="ECO:0000256" key="2">
    <source>
        <dbReference type="ARBA" id="ARBA00009466"/>
    </source>
</evidence>
<dbReference type="AlphaFoldDB" id="A0A896WRV9"/>
<dbReference type="PANTHER" id="PTHR11223">
    <property type="entry name" value="EXPORTIN 1/5"/>
    <property type="match status" value="1"/>
</dbReference>
<dbReference type="GO" id="GO:0005634">
    <property type="term" value="C:nucleus"/>
    <property type="evidence" value="ECO:0007669"/>
    <property type="project" value="UniProtKB-SubCell"/>
</dbReference>
<dbReference type="InterPro" id="IPR045065">
    <property type="entry name" value="XPO1/5"/>
</dbReference>
<dbReference type="Pfam" id="PF18787">
    <property type="entry name" value="CRM1_repeat_3"/>
    <property type="match status" value="1"/>
</dbReference>
<feature type="domain" description="Importin N-terminal" evidence="9">
    <location>
        <begin position="34"/>
        <end position="100"/>
    </location>
</feature>
<dbReference type="GO" id="GO:0000056">
    <property type="term" value="P:ribosomal small subunit export from nucleus"/>
    <property type="evidence" value="ECO:0007669"/>
    <property type="project" value="TreeGrafter"/>
</dbReference>
<sequence length="1036" mass="117083">MEGILDFDKQLDIEQLDRICEIFFYGRGEEQANAQRVLTAFQEHADAWRRADYILENAKTTNAKFIALQILERLVQTRWNSLGREQCEGIRGYIVSAIIKGSTDEGFFRKERVFINKLNVVLVQILKHEWPRRWPGFIDELTLASRESITLCENSMGILKLLSEEVFNYSSEQMTMLRIKTMKEQLAKDFSTIFQLFLEVLSNGQRFSLVSGTLDALLLYLRWIPLGYIFETELIDIVISRLLNTAQYQNRAVKCLTEIAGVYIPAQHGVKAAGVVGKVVECIYGRYGDIAAGKLETHYSVGTDDEQALVQNFAIFLTSWFEQHLLFLEGTVGRDAVLGGHAYLLQCTLIEDREVFKVCLGYWTHFAGVLYASADGGRRDTYRDVISGLRLAMINRMAKPEEVLVVEGDNGEVIREQTTETETLQIYQDMRAVLVYLTHIDAECMCSVMRDMLQELFEDENWSWTAINRVCWAVGSTSGALSREQEDGFLVAIIRDLLSLCELKAGKDNKAIIASGIMYVIGQHPRFLRSHWRFMKTVVRKLFEFMHERHEGVQDMACDTFMLVAKKCTTHFLVVQASESAPFVDEILDELPTITCDLQPHQKNSFIETTALIIAETPDKTAQAAQITRLMAPTNAMWEHLIGILSGNISALSNRETAKQLAALLRTNTAACRALGQAFFVQLSIVFMDMLSLYSSASSLVDAEVERQGQLAPKMVAVRNLRAIKKEILALLKTFLSQALELQAISNGILPPLFSTILADYKASHECVREPEVLSVAETTIVQLNMTISPHIPAILDSILDPTLPMISRDFSEYPEHRLLFFSLLKAINAHCFDALISLPAARFKLIVDCIVWAFKHTARDISSLGLEACHHMLRCVSLNTPVAIQFYRQHYTTFLHEILFVLTDPDHKAAFPLHAAILAVLIEAADVQDIPEAAISRAAVSEELTRLLSAAFQHLPQEQCALFVKGLFDLYKTKQIFKEHLRDFLISLKEFSEATQELFAEEAELERTRKELSEKEAKMAVPGMIKPSDLPDDLE</sequence>
<keyword evidence="3" id="KW-0813">Transport</keyword>
<dbReference type="InterPro" id="IPR041235">
    <property type="entry name" value="Exp1_repeat_2"/>
</dbReference>
<protein>
    <recommendedName>
        <fullName evidence="7">Exportin-1</fullName>
    </recommendedName>
</protein>
<dbReference type="Pfam" id="PF18784">
    <property type="entry name" value="CRM1_repeat_2"/>
    <property type="match status" value="1"/>
</dbReference>
<dbReference type="InterPro" id="IPR016024">
    <property type="entry name" value="ARM-type_fold"/>
</dbReference>
<dbReference type="InterPro" id="IPR014877">
    <property type="entry name" value="XPO1_C_dom"/>
</dbReference>
<dbReference type="InterPro" id="IPR041123">
    <property type="entry name" value="CRM1_repeat"/>
</dbReference>
<dbReference type="PROSITE" id="PS50166">
    <property type="entry name" value="IMPORTIN_B_NT"/>
    <property type="match status" value="1"/>
</dbReference>
<dbReference type="GO" id="GO:0051028">
    <property type="term" value="P:mRNA transport"/>
    <property type="evidence" value="ECO:0007669"/>
    <property type="project" value="UniProtKB-KW"/>
</dbReference>
<evidence type="ECO:0000313" key="10">
    <source>
        <dbReference type="EMBL" id="QSE03635.1"/>
    </source>
</evidence>
<evidence type="ECO:0000256" key="5">
    <source>
        <dbReference type="ARBA" id="ARBA00022927"/>
    </source>
</evidence>
<dbReference type="GO" id="GO:0005049">
    <property type="term" value="F:nuclear export signal receptor activity"/>
    <property type="evidence" value="ECO:0007669"/>
    <property type="project" value="InterPro"/>
</dbReference>
<dbReference type="Pfam" id="PF08767">
    <property type="entry name" value="CRM1_C"/>
    <property type="match status" value="1"/>
</dbReference>
<dbReference type="GO" id="GO:0000055">
    <property type="term" value="P:ribosomal large subunit export from nucleus"/>
    <property type="evidence" value="ECO:0007669"/>
    <property type="project" value="TreeGrafter"/>
</dbReference>
<dbReference type="EMBL" id="MW052365">
    <property type="protein sequence ID" value="QSE03635.1"/>
    <property type="molecule type" value="Genomic_DNA"/>
</dbReference>
<dbReference type="InterPro" id="IPR040485">
    <property type="entry name" value="XPO1_repeat_3"/>
</dbReference>
<evidence type="ECO:0000259" key="9">
    <source>
        <dbReference type="PROSITE" id="PS50166"/>
    </source>
</evidence>
<dbReference type="SUPFAM" id="SSF48371">
    <property type="entry name" value="ARM repeat"/>
    <property type="match status" value="1"/>
</dbReference>
<evidence type="ECO:0000256" key="7">
    <source>
        <dbReference type="ARBA" id="ARBA00073514"/>
    </source>
</evidence>
<evidence type="ECO:0000256" key="4">
    <source>
        <dbReference type="ARBA" id="ARBA00022816"/>
    </source>
</evidence>
<feature type="region of interest" description="Disordered" evidence="8">
    <location>
        <begin position="1011"/>
        <end position="1036"/>
    </location>
</feature>
<keyword evidence="5" id="KW-0653">Protein transport</keyword>
<dbReference type="GO" id="GO:0006611">
    <property type="term" value="P:protein export from nucleus"/>
    <property type="evidence" value="ECO:0007669"/>
    <property type="project" value="InterPro"/>
</dbReference>
<keyword evidence="4" id="KW-0509">mRNA transport</keyword>
<dbReference type="InterPro" id="IPR013598">
    <property type="entry name" value="Exportin-1/Importin-b-like"/>
</dbReference>
<reference evidence="10" key="1">
    <citation type="journal article" date="2021" name="Parasitol. Res.">
        <title>Evolutionary relationships of Metchnikovella dogieli Paskerova et al., 2016 (Microsporidia: Metchnikovellidae) revealed by multigene phylogenetic analysis.</title>
        <authorList>
            <person name="Nassonova E.S."/>
            <person name="Bondarenko N.I."/>
            <person name="Paskerova G.G."/>
            <person name="Kovacikova M."/>
            <person name="Frolova E.V."/>
            <person name="Smirnov A.V."/>
        </authorList>
    </citation>
    <scope>NUCLEOTIDE SEQUENCE</scope>
    <source>
        <strain evidence="10">WSBS2016</strain>
    </source>
</reference>
<dbReference type="GO" id="GO:0005737">
    <property type="term" value="C:cytoplasm"/>
    <property type="evidence" value="ECO:0007669"/>
    <property type="project" value="TreeGrafter"/>
</dbReference>
<evidence type="ECO:0000256" key="1">
    <source>
        <dbReference type="ARBA" id="ARBA00004123"/>
    </source>
</evidence>
<dbReference type="InterPro" id="IPR001494">
    <property type="entry name" value="Importin-beta_N"/>
</dbReference>
<name>A0A896WRV9_9MICR</name>
<comment type="subcellular location">
    <subcellularLocation>
        <location evidence="1">Nucleus</location>
    </subcellularLocation>
</comment>
<accession>A0A896WRV9</accession>
<dbReference type="Gene3D" id="1.25.10.10">
    <property type="entry name" value="Leucine-rich Repeat Variant"/>
    <property type="match status" value="1"/>
</dbReference>
<evidence type="ECO:0000256" key="6">
    <source>
        <dbReference type="ARBA" id="ARBA00023242"/>
    </source>
</evidence>
<dbReference type="GO" id="GO:0031267">
    <property type="term" value="F:small GTPase binding"/>
    <property type="evidence" value="ECO:0007669"/>
    <property type="project" value="InterPro"/>
</dbReference>
<evidence type="ECO:0000256" key="3">
    <source>
        <dbReference type="ARBA" id="ARBA00022448"/>
    </source>
</evidence>
<evidence type="ECO:0000256" key="8">
    <source>
        <dbReference type="SAM" id="MobiDB-lite"/>
    </source>
</evidence>
<dbReference type="Pfam" id="PF03810">
    <property type="entry name" value="IBN_N"/>
    <property type="match status" value="1"/>
</dbReference>
<dbReference type="PANTHER" id="PTHR11223:SF2">
    <property type="entry name" value="EXPORTIN-1"/>
    <property type="match status" value="1"/>
</dbReference>
<dbReference type="FunFam" id="1.25.10.10:FF:001255">
    <property type="entry name" value="Exportin 1"/>
    <property type="match status" value="1"/>
</dbReference>
<dbReference type="InterPro" id="IPR011989">
    <property type="entry name" value="ARM-like"/>
</dbReference>
<organism evidence="10">
    <name type="scientific">Metchnikovella dogieli</name>
    <dbReference type="NCBI Taxonomy" id="2804710"/>
    <lineage>
        <taxon>Eukaryota</taxon>
        <taxon>Fungi</taxon>
        <taxon>Fungi incertae sedis</taxon>
        <taxon>Microsporidia</taxon>
        <taxon>Metchnikovellidae</taxon>
        <taxon>Metchnikovella</taxon>
    </lineage>
</organism>
<dbReference type="Pfam" id="PF08389">
    <property type="entry name" value="Xpo1"/>
    <property type="match status" value="1"/>
</dbReference>
<dbReference type="SMART" id="SM01102">
    <property type="entry name" value="CRM1_C"/>
    <property type="match status" value="1"/>
</dbReference>